<protein>
    <submittedName>
        <fullName evidence="2">Uncharacterized protein</fullName>
    </submittedName>
</protein>
<sequence length="103" mass="11496">MPVFGTIPALWTLYRRGGTAEQRRISRLAVTLALLWLGGYILLETGANHAESLHLPLLLSSSLLSSGYFVVNIWLMVRLWRRRRIDLPGIGRIADGAIGKPPF</sequence>
<reference evidence="2 3" key="1">
    <citation type="submission" date="2020-04" db="EMBL/GenBank/DDBJ databases">
        <authorList>
            <person name="Basu S."/>
            <person name="Maruthanayagam V."/>
            <person name="Chakraborty S."/>
            <person name="Pramanik A."/>
            <person name="Mukherjee J."/>
            <person name="Brink B."/>
        </authorList>
    </citation>
    <scope>NUCLEOTIDE SEQUENCE [LARGE SCALE GENOMIC DNA]</scope>
    <source>
        <strain evidence="2 3">AP17</strain>
    </source>
</reference>
<feature type="transmembrane region" description="Helical" evidence="1">
    <location>
        <begin position="25"/>
        <end position="43"/>
    </location>
</feature>
<dbReference type="AlphaFoldDB" id="A0A6H1U622"/>
<accession>A0A6H1U622</accession>
<proteinExistence type="predicted"/>
<keyword evidence="1" id="KW-0472">Membrane</keyword>
<feature type="transmembrane region" description="Helical" evidence="1">
    <location>
        <begin position="55"/>
        <end position="77"/>
    </location>
</feature>
<gene>
    <name evidence="2" type="ORF">HCG48_21735</name>
</gene>
<dbReference type="KEGG" id="oxy:HCG48_21735"/>
<dbReference type="Proteomes" id="UP000500857">
    <property type="component" value="Chromosome"/>
</dbReference>
<keyword evidence="3" id="KW-1185">Reference proteome</keyword>
<evidence type="ECO:0000313" key="2">
    <source>
        <dbReference type="EMBL" id="QIZ73876.1"/>
    </source>
</evidence>
<organism evidence="2 3">
    <name type="scientific">Oxynema aestuarii AP17</name>
    <dbReference type="NCBI Taxonomy" id="2064643"/>
    <lineage>
        <taxon>Bacteria</taxon>
        <taxon>Bacillati</taxon>
        <taxon>Cyanobacteriota</taxon>
        <taxon>Cyanophyceae</taxon>
        <taxon>Oscillatoriophycideae</taxon>
        <taxon>Oscillatoriales</taxon>
        <taxon>Oscillatoriaceae</taxon>
        <taxon>Oxynema</taxon>
        <taxon>Oxynema aestuarii</taxon>
    </lineage>
</organism>
<evidence type="ECO:0000256" key="1">
    <source>
        <dbReference type="SAM" id="Phobius"/>
    </source>
</evidence>
<name>A0A6H1U622_9CYAN</name>
<keyword evidence="1" id="KW-1133">Transmembrane helix</keyword>
<evidence type="ECO:0000313" key="3">
    <source>
        <dbReference type="Proteomes" id="UP000500857"/>
    </source>
</evidence>
<keyword evidence="1" id="KW-0812">Transmembrane</keyword>
<dbReference type="EMBL" id="CP051167">
    <property type="protein sequence ID" value="QIZ73876.1"/>
    <property type="molecule type" value="Genomic_DNA"/>
</dbReference>